<sequence length="656" mass="72605">MTDLNLESIRRELARLKKDLSSSGRLVVAIDFGTTYSGMAYCFPDQRDPKPEAILQWPGSNLRTFKVPTVLKYDSSDESKFEWGPLLKDPNNNIIRIKLLLDPNQKLPWHVPRNSIKETLNMLPPSKSPRGVATDFLRALKAHGMSQIATKVSQTALDLFDTEYVMSVPAVWSDAAKNETLEAAKTAGISPVTLIKEPEAAALYSIRQLDVQFSPGDVIVICDAGGGTVDLVSYEIEEILPTLRMKEVVPGTGAMVGSIALNRRFKAAVEEIIPGDRWNELKSSKAMTGASLQFENEVKRSFDGNLDEEYWVKFRGANLEDDPEKNLNSDEWTMTGADVKDIFDPVVDDILGLIRDQVMSAQLKKKTVKNIFLVGGFGSSPYLRKQVENAHEHIKVVQPDDAWAAIVKGAALSKVSSSAVVSSVSAVRHYGVTASYKFDSVIDKGQKSFLDYYTGESMANRLKWHINIGDEIKRGQKIRLGFFRTIPQHYQSTDLIFSDTLYHCSDGVAPTHKSESRTIKTNCVLKSNLSGVPRSKFRFNPGRSAQAMVPFHFGAATAPGPAYGSYEPYWEVHYDLKSQLAGRHLGAREVVPALAELEDENSGKRKDGYGTRRVEHGSDREIWGRSFESAIVEGYGKVEVLMAMGKETEGGASAPL</sequence>
<name>A0ACC1R6F2_9HYPO</name>
<dbReference type="EMBL" id="JANAKD010000050">
    <property type="protein sequence ID" value="KAJ3498448.1"/>
    <property type="molecule type" value="Genomic_DNA"/>
</dbReference>
<protein>
    <submittedName>
        <fullName evidence="1">Uncharacterized protein</fullName>
    </submittedName>
</protein>
<accession>A0ACC1R6F2</accession>
<keyword evidence="2" id="KW-1185">Reference proteome</keyword>
<evidence type="ECO:0000313" key="1">
    <source>
        <dbReference type="EMBL" id="KAJ3498448.1"/>
    </source>
</evidence>
<organism evidence="1 2">
    <name type="scientific">Lecanicillium saksenae</name>
    <dbReference type="NCBI Taxonomy" id="468837"/>
    <lineage>
        <taxon>Eukaryota</taxon>
        <taxon>Fungi</taxon>
        <taxon>Dikarya</taxon>
        <taxon>Ascomycota</taxon>
        <taxon>Pezizomycotina</taxon>
        <taxon>Sordariomycetes</taxon>
        <taxon>Hypocreomycetidae</taxon>
        <taxon>Hypocreales</taxon>
        <taxon>Cordycipitaceae</taxon>
        <taxon>Lecanicillium</taxon>
    </lineage>
</organism>
<comment type="caution">
    <text evidence="1">The sequence shown here is derived from an EMBL/GenBank/DDBJ whole genome shotgun (WGS) entry which is preliminary data.</text>
</comment>
<gene>
    <name evidence="1" type="ORF">NLG97_g1113</name>
</gene>
<proteinExistence type="predicted"/>
<reference evidence="1" key="1">
    <citation type="submission" date="2022-07" db="EMBL/GenBank/DDBJ databases">
        <title>Genome Sequence of Lecanicillium saksenae.</title>
        <authorList>
            <person name="Buettner E."/>
        </authorList>
    </citation>
    <scope>NUCLEOTIDE SEQUENCE</scope>
    <source>
        <strain evidence="1">VT-O1</strain>
    </source>
</reference>
<dbReference type="Proteomes" id="UP001148737">
    <property type="component" value="Unassembled WGS sequence"/>
</dbReference>
<evidence type="ECO:0000313" key="2">
    <source>
        <dbReference type="Proteomes" id="UP001148737"/>
    </source>
</evidence>